<name>A0ABS9KZY4_9BACT</name>
<organism evidence="1 2">
    <name type="scientific">Terrimonas ginsenosidimutans</name>
    <dbReference type="NCBI Taxonomy" id="2908004"/>
    <lineage>
        <taxon>Bacteria</taxon>
        <taxon>Pseudomonadati</taxon>
        <taxon>Bacteroidota</taxon>
        <taxon>Chitinophagia</taxon>
        <taxon>Chitinophagales</taxon>
        <taxon>Chitinophagaceae</taxon>
        <taxon>Terrimonas</taxon>
    </lineage>
</organism>
<gene>
    <name evidence="1" type="ORF">LZZ85_26555</name>
</gene>
<proteinExistence type="predicted"/>
<keyword evidence="2" id="KW-1185">Reference proteome</keyword>
<sequence>MSVTLRTDLGCTEAVIADYGTLSLFYHVAGILNQDLRIKFLNKEDEFDSINWDFKFKRSTLTLHYNIYNGISVFPTKTTGAGERENGAAVELAGILAGKLMKQELAA</sequence>
<evidence type="ECO:0000313" key="2">
    <source>
        <dbReference type="Proteomes" id="UP001165367"/>
    </source>
</evidence>
<reference evidence="1" key="1">
    <citation type="submission" date="2022-01" db="EMBL/GenBank/DDBJ databases">
        <authorList>
            <person name="Jo J.-H."/>
            <person name="Im W.-T."/>
        </authorList>
    </citation>
    <scope>NUCLEOTIDE SEQUENCE</scope>
    <source>
        <strain evidence="1">NA20</strain>
    </source>
</reference>
<evidence type="ECO:0000313" key="1">
    <source>
        <dbReference type="EMBL" id="MCG2617891.1"/>
    </source>
</evidence>
<dbReference type="EMBL" id="JAKLTR010000027">
    <property type="protein sequence ID" value="MCG2617891.1"/>
    <property type="molecule type" value="Genomic_DNA"/>
</dbReference>
<dbReference type="RefSeq" id="WP_237876810.1">
    <property type="nucleotide sequence ID" value="NZ_JAKLTR010000027.1"/>
</dbReference>
<dbReference type="Proteomes" id="UP001165367">
    <property type="component" value="Unassembled WGS sequence"/>
</dbReference>
<comment type="caution">
    <text evidence="1">The sequence shown here is derived from an EMBL/GenBank/DDBJ whole genome shotgun (WGS) entry which is preliminary data.</text>
</comment>
<evidence type="ECO:0008006" key="3">
    <source>
        <dbReference type="Google" id="ProtNLM"/>
    </source>
</evidence>
<accession>A0ABS9KZY4</accession>
<protein>
    <recommendedName>
        <fullName evidence="3">DUF3630 family protein</fullName>
    </recommendedName>
</protein>